<dbReference type="PANTHER" id="PTHR33886">
    <property type="entry name" value="UNSATURATED RHAMNOGALACTURONAN HYDROLASE (EUROFUNG)"/>
    <property type="match status" value="1"/>
</dbReference>
<dbReference type="InterPro" id="IPR052043">
    <property type="entry name" value="PolySaccharide_Degr_Enz"/>
</dbReference>
<dbReference type="RefSeq" id="WP_072886222.1">
    <property type="nucleotide sequence ID" value="NZ_FQVO01000020.1"/>
</dbReference>
<dbReference type="STRING" id="1302685.SAMN05444408_12040"/>
<dbReference type="GO" id="GO:0005975">
    <property type="term" value="P:carbohydrate metabolic process"/>
    <property type="evidence" value="ECO:0007669"/>
    <property type="project" value="InterPro"/>
</dbReference>
<dbReference type="AlphaFoldDB" id="A0A1M5BM34"/>
<dbReference type="PANTHER" id="PTHR33886:SF8">
    <property type="entry name" value="UNSATURATED RHAMNOGALACTURONAN HYDROLASE (EUROFUNG)"/>
    <property type="match status" value="1"/>
</dbReference>
<dbReference type="Proteomes" id="UP000184236">
    <property type="component" value="Unassembled WGS sequence"/>
</dbReference>
<dbReference type="Pfam" id="PF07470">
    <property type="entry name" value="Glyco_hydro_88"/>
    <property type="match status" value="1"/>
</dbReference>
<dbReference type="SUPFAM" id="SSF48208">
    <property type="entry name" value="Six-hairpin glycosidases"/>
    <property type="match status" value="1"/>
</dbReference>
<dbReference type="Gene3D" id="1.50.10.10">
    <property type="match status" value="1"/>
</dbReference>
<evidence type="ECO:0000256" key="1">
    <source>
        <dbReference type="ARBA" id="ARBA00022801"/>
    </source>
</evidence>
<dbReference type="OrthoDB" id="6381507at2"/>
<protein>
    <submittedName>
        <fullName evidence="2">Unsaturated rhamnogalacturonyl hydrolase</fullName>
    </submittedName>
</protein>
<dbReference type="EMBL" id="FQVO01000020">
    <property type="protein sequence ID" value="SHF43558.1"/>
    <property type="molecule type" value="Genomic_DNA"/>
</dbReference>
<keyword evidence="3" id="KW-1185">Reference proteome</keyword>
<name>A0A1M5BM34_9FLAO</name>
<dbReference type="InterPro" id="IPR008928">
    <property type="entry name" value="6-hairpin_glycosidase_sf"/>
</dbReference>
<sequence length="417" mass="47841">MNSIQNHIKIYAITALCSGIFFSCAQKVLPHSGVEKTVSAKEKIPVNLPWSQRMLLSEMKRFPEAWMLDYNKTPKWSYPTAIVLEGAERLFEQTGNQEYYQYISTFGETMIKEDGSIVSYDLAKYNIDMLNCGNVLLYLYQKEKKDKYLKALQTLRSQIDGQPRTSEGGFWHKKIYPNQMWLDGLYMGEPFYAHYTSVFSNGAEAEKAYNDIINQFDLIQKHLLDKKTGLLYHAWDESKEQQWADKKTGLSPNFWSRAMGWYGMAMVDVLDYLPQNHPGRARLLSYLKSYCDAVVKVQDHDTGLWYQVLDKGGEKGNYLEATGSSMFVYTIMKSVNKNYLPKSYEAYAKKGYNGIIKHLITVDENGMVNLNRCCAVAGLGGNPYRSGSYEYYINEEIRSNDPKGTGPFILASLEFEK</sequence>
<proteinExistence type="predicted"/>
<dbReference type="GO" id="GO:0016787">
    <property type="term" value="F:hydrolase activity"/>
    <property type="evidence" value="ECO:0007669"/>
    <property type="project" value="UniProtKB-KW"/>
</dbReference>
<dbReference type="InterPro" id="IPR012341">
    <property type="entry name" value="6hp_glycosidase-like_sf"/>
</dbReference>
<reference evidence="3" key="1">
    <citation type="submission" date="2016-11" db="EMBL/GenBank/DDBJ databases">
        <authorList>
            <person name="Varghese N."/>
            <person name="Submissions S."/>
        </authorList>
    </citation>
    <scope>NUCLEOTIDE SEQUENCE [LARGE SCALE GENOMIC DNA]</scope>
    <source>
        <strain evidence="3">DSM 26898</strain>
    </source>
</reference>
<keyword evidence="1 2" id="KW-0378">Hydrolase</keyword>
<gene>
    <name evidence="2" type="ORF">SAMN05444408_12040</name>
</gene>
<dbReference type="InterPro" id="IPR010905">
    <property type="entry name" value="Glyco_hydro_88"/>
</dbReference>
<evidence type="ECO:0000313" key="3">
    <source>
        <dbReference type="Proteomes" id="UP000184236"/>
    </source>
</evidence>
<evidence type="ECO:0000313" key="2">
    <source>
        <dbReference type="EMBL" id="SHF43558.1"/>
    </source>
</evidence>
<accession>A0A1M5BM34</accession>
<organism evidence="2 3">
    <name type="scientific">Chryseobacterium takakiae</name>
    <dbReference type="NCBI Taxonomy" id="1302685"/>
    <lineage>
        <taxon>Bacteria</taxon>
        <taxon>Pseudomonadati</taxon>
        <taxon>Bacteroidota</taxon>
        <taxon>Flavobacteriia</taxon>
        <taxon>Flavobacteriales</taxon>
        <taxon>Weeksellaceae</taxon>
        <taxon>Chryseobacterium group</taxon>
        <taxon>Chryseobacterium</taxon>
    </lineage>
</organism>